<sequence>MKGTLLIERHAGRELLIYLPPSYEHASYPLPVVYVQDSGDLFDPILNGNIYHLELRFAAGTLPELIMIGITPQDRIHEYTPWSAQKLQPGRHYDHFGGRASQYLYTLTHEIKPWVDRNFYTDPRPECTGIIGKSLGGLVSLFAAYVYPEVFGRIGAMSASLWYEGFVEFMAERELLPGLRVYMDIGSLEGVQKQNRQRLMQSLTNEAAVILSRNQQQPDQLYFVRREGEDHEEDSFYRRFPEMMDWLFARNTIRLLNEK</sequence>
<dbReference type="InterPro" id="IPR029058">
    <property type="entry name" value="AB_hydrolase_fold"/>
</dbReference>
<dbReference type="PANTHER" id="PTHR48098:SF6">
    <property type="entry name" value="FERRI-BACILLIBACTIN ESTERASE BESA"/>
    <property type="match status" value="1"/>
</dbReference>
<dbReference type="Gene3D" id="3.40.50.1820">
    <property type="entry name" value="alpha/beta hydrolase"/>
    <property type="match status" value="1"/>
</dbReference>
<dbReference type="InterPro" id="IPR000801">
    <property type="entry name" value="Esterase-like"/>
</dbReference>
<name>A0ABW4RDA4_9BACL</name>
<proteinExistence type="predicted"/>
<dbReference type="Pfam" id="PF00756">
    <property type="entry name" value="Esterase"/>
    <property type="match status" value="1"/>
</dbReference>
<gene>
    <name evidence="1" type="ORF">ACFSC9_01545</name>
</gene>
<dbReference type="InterPro" id="IPR050583">
    <property type="entry name" value="Mycobacterial_A85_antigen"/>
</dbReference>
<protein>
    <submittedName>
        <fullName evidence="1">Alpha/beta hydrolase</fullName>
    </submittedName>
</protein>
<evidence type="ECO:0000313" key="2">
    <source>
        <dbReference type="Proteomes" id="UP001597233"/>
    </source>
</evidence>
<dbReference type="RefSeq" id="WP_347326928.1">
    <property type="nucleotide sequence ID" value="NZ_JBCGUH010000017.1"/>
</dbReference>
<dbReference type="Proteomes" id="UP001597233">
    <property type="component" value="Unassembled WGS sequence"/>
</dbReference>
<organism evidence="1 2">
    <name type="scientific">Paenibacillus wenxiniae</name>
    <dbReference type="NCBI Taxonomy" id="1636843"/>
    <lineage>
        <taxon>Bacteria</taxon>
        <taxon>Bacillati</taxon>
        <taxon>Bacillota</taxon>
        <taxon>Bacilli</taxon>
        <taxon>Bacillales</taxon>
        <taxon>Paenibacillaceae</taxon>
        <taxon>Paenibacillus</taxon>
    </lineage>
</organism>
<comment type="caution">
    <text evidence="1">The sequence shown here is derived from an EMBL/GenBank/DDBJ whole genome shotgun (WGS) entry which is preliminary data.</text>
</comment>
<dbReference type="SUPFAM" id="SSF53474">
    <property type="entry name" value="alpha/beta-Hydrolases"/>
    <property type="match status" value="1"/>
</dbReference>
<evidence type="ECO:0000313" key="1">
    <source>
        <dbReference type="EMBL" id="MFD1884206.1"/>
    </source>
</evidence>
<reference evidence="2" key="1">
    <citation type="journal article" date="2019" name="Int. J. Syst. Evol. Microbiol.">
        <title>The Global Catalogue of Microorganisms (GCM) 10K type strain sequencing project: providing services to taxonomists for standard genome sequencing and annotation.</title>
        <authorList>
            <consortium name="The Broad Institute Genomics Platform"/>
            <consortium name="The Broad Institute Genome Sequencing Center for Infectious Disease"/>
            <person name="Wu L."/>
            <person name="Ma J."/>
        </authorList>
    </citation>
    <scope>NUCLEOTIDE SEQUENCE [LARGE SCALE GENOMIC DNA]</scope>
    <source>
        <strain evidence="2">CCUG 54950</strain>
    </source>
</reference>
<accession>A0ABW4RDA4</accession>
<dbReference type="PANTHER" id="PTHR48098">
    <property type="entry name" value="ENTEROCHELIN ESTERASE-RELATED"/>
    <property type="match status" value="1"/>
</dbReference>
<dbReference type="EMBL" id="JBHUEH010000006">
    <property type="protein sequence ID" value="MFD1884206.1"/>
    <property type="molecule type" value="Genomic_DNA"/>
</dbReference>
<dbReference type="GO" id="GO:0016787">
    <property type="term" value="F:hydrolase activity"/>
    <property type="evidence" value="ECO:0007669"/>
    <property type="project" value="UniProtKB-KW"/>
</dbReference>
<keyword evidence="1" id="KW-0378">Hydrolase</keyword>
<keyword evidence="2" id="KW-1185">Reference proteome</keyword>